<dbReference type="InterPro" id="IPR013087">
    <property type="entry name" value="Znf_C2H2_type"/>
</dbReference>
<name>A0A7L2NQI6_PYCJO</name>
<comment type="caution">
    <text evidence="9">The sequence shown here is derived from an EMBL/GenBank/DDBJ whole genome shotgun (WGS) entry which is preliminary data.</text>
</comment>
<dbReference type="Proteomes" id="UP000535705">
    <property type="component" value="Unassembled WGS sequence"/>
</dbReference>
<dbReference type="GO" id="GO:0005634">
    <property type="term" value="C:nucleus"/>
    <property type="evidence" value="ECO:0007669"/>
    <property type="project" value="UniProtKB-SubCell"/>
</dbReference>
<keyword evidence="3" id="KW-0677">Repeat</keyword>
<dbReference type="OrthoDB" id="8922241at2759"/>
<dbReference type="EMBL" id="VWYP01009753">
    <property type="protein sequence ID" value="NXR74463.1"/>
    <property type="molecule type" value="Genomic_DNA"/>
</dbReference>
<evidence type="ECO:0000313" key="10">
    <source>
        <dbReference type="Proteomes" id="UP000535705"/>
    </source>
</evidence>
<dbReference type="InterPro" id="IPR036236">
    <property type="entry name" value="Znf_C2H2_sf"/>
</dbReference>
<gene>
    <name evidence="9" type="primary">Znf397_1</name>
    <name evidence="9" type="ORF">PYCJOC_R00001</name>
</gene>
<keyword evidence="10" id="KW-1185">Reference proteome</keyword>
<organism evidence="9 10">
    <name type="scientific">Pycnonotus jocosus</name>
    <name type="common">Red-whiskered bulbul</name>
    <name type="synonym">Lanius jocosus</name>
    <dbReference type="NCBI Taxonomy" id="182897"/>
    <lineage>
        <taxon>Eukaryota</taxon>
        <taxon>Metazoa</taxon>
        <taxon>Chordata</taxon>
        <taxon>Craniata</taxon>
        <taxon>Vertebrata</taxon>
        <taxon>Euteleostomi</taxon>
        <taxon>Archelosauria</taxon>
        <taxon>Archosauria</taxon>
        <taxon>Dinosauria</taxon>
        <taxon>Saurischia</taxon>
        <taxon>Theropoda</taxon>
        <taxon>Coelurosauria</taxon>
        <taxon>Aves</taxon>
        <taxon>Neognathae</taxon>
        <taxon>Neoaves</taxon>
        <taxon>Telluraves</taxon>
        <taxon>Australaves</taxon>
        <taxon>Passeriformes</taxon>
        <taxon>Sylvioidea</taxon>
        <taxon>Pycnonotidae</taxon>
        <taxon>Pycnonotus</taxon>
    </lineage>
</organism>
<dbReference type="AlphaFoldDB" id="A0A7L2NQI6"/>
<reference evidence="9 10" key="1">
    <citation type="submission" date="2019-09" db="EMBL/GenBank/DDBJ databases">
        <title>Bird 10,000 Genomes (B10K) Project - Family phase.</title>
        <authorList>
            <person name="Zhang G."/>
        </authorList>
    </citation>
    <scope>NUCLEOTIDE SEQUENCE [LARGE SCALE GENOMIC DNA]</scope>
    <source>
        <strain evidence="9">B10K-DU-002-42</strain>
        <tissue evidence="9">Muscle</tissue>
    </source>
</reference>
<evidence type="ECO:0000256" key="1">
    <source>
        <dbReference type="ARBA" id="ARBA00004123"/>
    </source>
</evidence>
<evidence type="ECO:0000256" key="7">
    <source>
        <dbReference type="PROSITE-ProRule" id="PRU00042"/>
    </source>
</evidence>
<evidence type="ECO:0000259" key="8">
    <source>
        <dbReference type="PROSITE" id="PS50157"/>
    </source>
</evidence>
<dbReference type="FunFam" id="3.30.160.60:FF:001566">
    <property type="entry name" value="Zinc finger protein 263"/>
    <property type="match status" value="1"/>
</dbReference>
<dbReference type="PANTHER" id="PTHR23226">
    <property type="entry name" value="ZINC FINGER AND SCAN DOMAIN-CONTAINING"/>
    <property type="match status" value="1"/>
</dbReference>
<dbReference type="PANTHER" id="PTHR23226:SF416">
    <property type="entry name" value="FI01424P"/>
    <property type="match status" value="1"/>
</dbReference>
<dbReference type="SUPFAM" id="SSF57667">
    <property type="entry name" value="beta-beta-alpha zinc fingers"/>
    <property type="match status" value="1"/>
</dbReference>
<keyword evidence="2" id="KW-0479">Metal-binding</keyword>
<accession>A0A7L2NQI6</accession>
<evidence type="ECO:0000256" key="2">
    <source>
        <dbReference type="ARBA" id="ARBA00022723"/>
    </source>
</evidence>
<comment type="subcellular location">
    <subcellularLocation>
        <location evidence="1">Nucleus</location>
    </subcellularLocation>
</comment>
<evidence type="ECO:0000256" key="4">
    <source>
        <dbReference type="ARBA" id="ARBA00022771"/>
    </source>
</evidence>
<dbReference type="GO" id="GO:0008270">
    <property type="term" value="F:zinc ion binding"/>
    <property type="evidence" value="ECO:0007669"/>
    <property type="project" value="UniProtKB-KW"/>
</dbReference>
<dbReference type="Gene3D" id="3.30.160.60">
    <property type="entry name" value="Classic Zinc Finger"/>
    <property type="match status" value="2"/>
</dbReference>
<protein>
    <submittedName>
        <fullName evidence="9">ZN397 protein</fullName>
    </submittedName>
</protein>
<feature type="non-terminal residue" evidence="9">
    <location>
        <position position="1"/>
    </location>
</feature>
<keyword evidence="5" id="KW-0862">Zinc</keyword>
<dbReference type="SMART" id="SM00355">
    <property type="entry name" value="ZnF_C2H2"/>
    <property type="match status" value="1"/>
</dbReference>
<evidence type="ECO:0000313" key="9">
    <source>
        <dbReference type="EMBL" id="NXR74463.1"/>
    </source>
</evidence>
<feature type="non-terminal residue" evidence="9">
    <location>
        <position position="54"/>
    </location>
</feature>
<dbReference type="GO" id="GO:0000981">
    <property type="term" value="F:DNA-binding transcription factor activity, RNA polymerase II-specific"/>
    <property type="evidence" value="ECO:0007669"/>
    <property type="project" value="TreeGrafter"/>
</dbReference>
<feature type="domain" description="C2H2-type" evidence="8">
    <location>
        <begin position="27"/>
        <end position="54"/>
    </location>
</feature>
<evidence type="ECO:0000256" key="5">
    <source>
        <dbReference type="ARBA" id="ARBA00022833"/>
    </source>
</evidence>
<dbReference type="GO" id="GO:0000978">
    <property type="term" value="F:RNA polymerase II cis-regulatory region sequence-specific DNA binding"/>
    <property type="evidence" value="ECO:0007669"/>
    <property type="project" value="TreeGrafter"/>
</dbReference>
<dbReference type="PROSITE" id="PS50157">
    <property type="entry name" value="ZINC_FINGER_C2H2_2"/>
    <property type="match status" value="1"/>
</dbReference>
<sequence length="54" mass="6305">CQEDSQRWSQSSELVVHEQLCDEKKPHKCPECGKSFGQRSCLIRHQKIHTGERP</sequence>
<dbReference type="Pfam" id="PF00096">
    <property type="entry name" value="zf-C2H2"/>
    <property type="match status" value="1"/>
</dbReference>
<keyword evidence="6" id="KW-0539">Nucleus</keyword>
<keyword evidence="4 7" id="KW-0863">Zinc-finger</keyword>
<evidence type="ECO:0000256" key="6">
    <source>
        <dbReference type="ARBA" id="ARBA00023242"/>
    </source>
</evidence>
<evidence type="ECO:0000256" key="3">
    <source>
        <dbReference type="ARBA" id="ARBA00022737"/>
    </source>
</evidence>
<dbReference type="PROSITE" id="PS00028">
    <property type="entry name" value="ZINC_FINGER_C2H2_1"/>
    <property type="match status" value="1"/>
</dbReference>
<proteinExistence type="predicted"/>